<dbReference type="RefSeq" id="WP_230525827.1">
    <property type="nucleotide sequence ID" value="NZ_JAJGAK010000001.1"/>
</dbReference>
<evidence type="ECO:0000256" key="1">
    <source>
        <dbReference type="SAM" id="Phobius"/>
    </source>
</evidence>
<evidence type="ECO:0000313" key="2">
    <source>
        <dbReference type="EMBL" id="MCC8362206.1"/>
    </source>
</evidence>
<dbReference type="Proteomes" id="UP001165293">
    <property type="component" value="Unassembled WGS sequence"/>
</dbReference>
<gene>
    <name evidence="2" type="ORF">LK996_03850</name>
</gene>
<keyword evidence="1" id="KW-0812">Transmembrane</keyword>
<comment type="caution">
    <text evidence="2">The sequence shown here is derived from an EMBL/GenBank/DDBJ whole genome shotgun (WGS) entry which is preliminary data.</text>
</comment>
<keyword evidence="3" id="KW-1185">Reference proteome</keyword>
<protein>
    <submittedName>
        <fullName evidence="2">Uncharacterized protein</fullName>
    </submittedName>
</protein>
<evidence type="ECO:0000313" key="3">
    <source>
        <dbReference type="Proteomes" id="UP001165293"/>
    </source>
</evidence>
<reference evidence="2" key="1">
    <citation type="submission" date="2021-10" db="EMBL/GenBank/DDBJ databases">
        <authorList>
            <person name="Lyu M."/>
            <person name="Wang X."/>
            <person name="Meng X."/>
            <person name="Xu K."/>
        </authorList>
    </citation>
    <scope>NUCLEOTIDE SEQUENCE</scope>
    <source>
        <strain evidence="2">A6</strain>
    </source>
</reference>
<name>A0ABS8JF41_9GAMM</name>
<dbReference type="EMBL" id="JAJGAK010000001">
    <property type="protein sequence ID" value="MCC8362206.1"/>
    <property type="molecule type" value="Genomic_DNA"/>
</dbReference>
<feature type="transmembrane region" description="Helical" evidence="1">
    <location>
        <begin position="89"/>
        <end position="108"/>
    </location>
</feature>
<accession>A0ABS8JF41</accession>
<organism evidence="2 3">
    <name type="scientific">Noviluteimonas lactosilytica</name>
    <dbReference type="NCBI Taxonomy" id="2888523"/>
    <lineage>
        <taxon>Bacteria</taxon>
        <taxon>Pseudomonadati</taxon>
        <taxon>Pseudomonadota</taxon>
        <taxon>Gammaproteobacteria</taxon>
        <taxon>Lysobacterales</taxon>
        <taxon>Lysobacteraceae</taxon>
        <taxon>Noviluteimonas</taxon>
    </lineage>
</organism>
<sequence length="142" mass="14561">MGKAILRLVLGVLAGLVVMYIVIAGIEYLSHMLYPPPPGLDPMNTADIGKVLAAAPTAAIAMVVIAWAIGALAGGFVAAKVSRPWPRTAAIVVGAFVLLGVVGMIMLAPGHPTWMAILGLLLPIPMALIGARAARPKVIPSL</sequence>
<feature type="transmembrane region" description="Helical" evidence="1">
    <location>
        <begin position="7"/>
        <end position="31"/>
    </location>
</feature>
<proteinExistence type="predicted"/>
<keyword evidence="1" id="KW-0472">Membrane</keyword>
<keyword evidence="1" id="KW-1133">Transmembrane helix</keyword>
<feature type="transmembrane region" description="Helical" evidence="1">
    <location>
        <begin position="51"/>
        <end position="77"/>
    </location>
</feature>
<feature type="transmembrane region" description="Helical" evidence="1">
    <location>
        <begin position="114"/>
        <end position="134"/>
    </location>
</feature>